<feature type="transmembrane region" description="Helical" evidence="1">
    <location>
        <begin position="230"/>
        <end position="251"/>
    </location>
</feature>
<dbReference type="AlphaFoldDB" id="A0A7W7YXV6"/>
<dbReference type="Proteomes" id="UP000535406">
    <property type="component" value="Unassembled WGS sequence"/>
</dbReference>
<proteinExistence type="predicted"/>
<keyword evidence="1" id="KW-0812">Transmembrane</keyword>
<dbReference type="SUPFAM" id="SSF103481">
    <property type="entry name" value="Multidrug resistance efflux transporter EmrE"/>
    <property type="match status" value="2"/>
</dbReference>
<feature type="transmembrane region" description="Helical" evidence="1">
    <location>
        <begin position="197"/>
        <end position="218"/>
    </location>
</feature>
<dbReference type="GO" id="GO:0016020">
    <property type="term" value="C:membrane"/>
    <property type="evidence" value="ECO:0007669"/>
    <property type="project" value="InterPro"/>
</dbReference>
<evidence type="ECO:0000313" key="3">
    <source>
        <dbReference type="EMBL" id="MBB5044363.1"/>
    </source>
</evidence>
<dbReference type="RefSeq" id="WP_184145716.1">
    <property type="nucleotide sequence ID" value="NZ_JACHIK010000016.1"/>
</dbReference>
<sequence length="305" mass="32648">MEIWVLITIAAAFLQNVRSAMQKHLKGRMGTTGATFVRFGFGVPFALSYMAILAFVLDRPMPVPGAAFFLWAVVGGLSQIAATFLLVHLFSFRNFAVGTAYSRTEPAQAALFALVFLGERASPGTLVAIAISVAGVMIISVARSVVSPRTLFTSLLTRTAGTGLLSGTFFGISAVAYRSASLALAPTLPVPDYMVQASYTLAFVIVLQTLVMLGWILMRERAELPRIASAWRPALVVGFVGATASFGWFMAMTLQQAAVVKALAQVEMLFTFASTVFIFKERINRLEIAGCALIVVGVLALIAYG</sequence>
<feature type="transmembrane region" description="Helical" evidence="1">
    <location>
        <begin position="286"/>
        <end position="304"/>
    </location>
</feature>
<keyword evidence="1" id="KW-0472">Membrane</keyword>
<dbReference type="InterPro" id="IPR000620">
    <property type="entry name" value="EamA_dom"/>
</dbReference>
<feature type="transmembrane region" description="Helical" evidence="1">
    <location>
        <begin position="68"/>
        <end position="90"/>
    </location>
</feature>
<evidence type="ECO:0000256" key="1">
    <source>
        <dbReference type="SAM" id="Phobius"/>
    </source>
</evidence>
<feature type="transmembrane region" description="Helical" evidence="1">
    <location>
        <begin position="124"/>
        <end position="143"/>
    </location>
</feature>
<keyword evidence="1" id="KW-1133">Transmembrane helix</keyword>
<feature type="transmembrane region" description="Helical" evidence="1">
    <location>
        <begin position="155"/>
        <end position="177"/>
    </location>
</feature>
<dbReference type="EMBL" id="JACHIK010000016">
    <property type="protein sequence ID" value="MBB5044363.1"/>
    <property type="molecule type" value="Genomic_DNA"/>
</dbReference>
<protein>
    <submittedName>
        <fullName evidence="3">Drug/metabolite transporter (DMT)-like permease</fullName>
    </submittedName>
</protein>
<dbReference type="Pfam" id="PF00892">
    <property type="entry name" value="EamA"/>
    <property type="match status" value="2"/>
</dbReference>
<evidence type="ECO:0000313" key="4">
    <source>
        <dbReference type="Proteomes" id="UP000535406"/>
    </source>
</evidence>
<feature type="transmembrane region" description="Helical" evidence="1">
    <location>
        <begin position="257"/>
        <end position="279"/>
    </location>
</feature>
<feature type="domain" description="EamA" evidence="2">
    <location>
        <begin position="3"/>
        <end position="140"/>
    </location>
</feature>
<gene>
    <name evidence="3" type="ORF">HNQ66_003786</name>
</gene>
<comment type="caution">
    <text evidence="3">The sequence shown here is derived from an EMBL/GenBank/DDBJ whole genome shotgun (WGS) entry which is preliminary data.</text>
</comment>
<accession>A0A7W7YXV6</accession>
<evidence type="ECO:0000259" key="2">
    <source>
        <dbReference type="Pfam" id="PF00892"/>
    </source>
</evidence>
<keyword evidence="4" id="KW-1185">Reference proteome</keyword>
<dbReference type="InterPro" id="IPR037185">
    <property type="entry name" value="EmrE-like"/>
</dbReference>
<dbReference type="PANTHER" id="PTHR22911:SF137">
    <property type="entry name" value="SOLUTE CARRIER FAMILY 35 MEMBER G2-RELATED"/>
    <property type="match status" value="1"/>
</dbReference>
<dbReference type="PANTHER" id="PTHR22911">
    <property type="entry name" value="ACYL-MALONYL CONDENSING ENZYME-RELATED"/>
    <property type="match status" value="1"/>
</dbReference>
<reference evidence="3 4" key="1">
    <citation type="submission" date="2020-08" db="EMBL/GenBank/DDBJ databases">
        <title>Genomic Encyclopedia of Type Strains, Phase IV (KMG-IV): sequencing the most valuable type-strain genomes for metagenomic binning, comparative biology and taxonomic classification.</title>
        <authorList>
            <person name="Goeker M."/>
        </authorList>
    </citation>
    <scope>NUCLEOTIDE SEQUENCE [LARGE SCALE GENOMIC DNA]</scope>
    <source>
        <strain evidence="3 4">DSM 21319</strain>
    </source>
</reference>
<feature type="domain" description="EamA" evidence="2">
    <location>
        <begin position="164"/>
        <end position="301"/>
    </location>
</feature>
<organism evidence="3 4">
    <name type="scientific">Shinella fusca</name>
    <dbReference type="NCBI Taxonomy" id="544480"/>
    <lineage>
        <taxon>Bacteria</taxon>
        <taxon>Pseudomonadati</taxon>
        <taxon>Pseudomonadota</taxon>
        <taxon>Alphaproteobacteria</taxon>
        <taxon>Hyphomicrobiales</taxon>
        <taxon>Rhizobiaceae</taxon>
        <taxon>Shinella</taxon>
    </lineage>
</organism>
<name>A0A7W7YXV6_9HYPH</name>
<feature type="transmembrane region" description="Helical" evidence="1">
    <location>
        <begin position="35"/>
        <end position="56"/>
    </location>
</feature>
<dbReference type="Gene3D" id="1.10.3730.20">
    <property type="match status" value="1"/>
</dbReference>